<comment type="subcellular location">
    <subcellularLocation>
        <location evidence="1">Cell outer membrane</location>
        <topology evidence="1">Multi-pass membrane protein</topology>
    </subcellularLocation>
</comment>
<dbReference type="Pfam" id="PF13609">
    <property type="entry name" value="Porin_4"/>
    <property type="match status" value="1"/>
</dbReference>
<dbReference type="GO" id="GO:0015288">
    <property type="term" value="F:porin activity"/>
    <property type="evidence" value="ECO:0007669"/>
    <property type="project" value="UniProtKB-KW"/>
</dbReference>
<dbReference type="AlphaFoldDB" id="Q13I94"/>
<feature type="signal peptide" evidence="11">
    <location>
        <begin position="1"/>
        <end position="22"/>
    </location>
</feature>
<dbReference type="RefSeq" id="WP_011493455.1">
    <property type="nucleotide sequence ID" value="NC_007953.1"/>
</dbReference>
<evidence type="ECO:0000256" key="3">
    <source>
        <dbReference type="ARBA" id="ARBA00022448"/>
    </source>
</evidence>
<evidence type="ECO:0000256" key="2">
    <source>
        <dbReference type="ARBA" id="ARBA00011233"/>
    </source>
</evidence>
<evidence type="ECO:0000256" key="8">
    <source>
        <dbReference type="ARBA" id="ARBA00023114"/>
    </source>
</evidence>
<dbReference type="GO" id="GO:0009279">
    <property type="term" value="C:cell outer membrane"/>
    <property type="evidence" value="ECO:0007669"/>
    <property type="project" value="UniProtKB-SubCell"/>
</dbReference>
<dbReference type="KEGG" id="bxe:Bxe_C0272"/>
<dbReference type="eggNOG" id="COG3203">
    <property type="taxonomic scope" value="Bacteria"/>
</dbReference>
<reference evidence="13 14" key="1">
    <citation type="journal article" date="2006" name="Proc. Natl. Acad. Sci. U.S.A.">
        <title>Burkholderia xenovorans LB400 harbors a multi-replicon, 9.73-Mbp genome shaped for versatility.</title>
        <authorList>
            <person name="Chain P.S."/>
            <person name="Denef V.J."/>
            <person name="Konstantinidis K.T."/>
            <person name="Vergez L.M."/>
            <person name="Agullo L."/>
            <person name="Reyes V.L."/>
            <person name="Hauser L."/>
            <person name="Cordova M."/>
            <person name="Gomez L."/>
            <person name="Gonzalez M."/>
            <person name="Land M."/>
            <person name="Lao V."/>
            <person name="Larimer F."/>
            <person name="LiPuma J.J."/>
            <person name="Mahenthiralingam E."/>
            <person name="Malfatti S.A."/>
            <person name="Marx C.J."/>
            <person name="Parnell J.J."/>
            <person name="Ramette A."/>
            <person name="Richardson P."/>
            <person name="Seeger M."/>
            <person name="Smith D."/>
            <person name="Spilker T."/>
            <person name="Sul W.J."/>
            <person name="Tsoi T.V."/>
            <person name="Ulrich L.E."/>
            <person name="Zhulin I.B."/>
            <person name="Tiedje J.M."/>
        </authorList>
    </citation>
    <scope>NUCLEOTIDE SEQUENCE [LARGE SCALE GENOMIC DNA]</scope>
    <source>
        <strain evidence="13 14">LB400</strain>
    </source>
</reference>
<keyword evidence="3" id="KW-0813">Transport</keyword>
<dbReference type="InterPro" id="IPR050298">
    <property type="entry name" value="Gram-neg_bact_OMP"/>
</dbReference>
<dbReference type="PATRIC" id="fig|266265.5.peg.8052"/>
<keyword evidence="10" id="KW-0998">Cell outer membrane</keyword>
<comment type="subunit">
    <text evidence="2">Homotrimer.</text>
</comment>
<dbReference type="InterPro" id="IPR033900">
    <property type="entry name" value="Gram_neg_porin_domain"/>
</dbReference>
<evidence type="ECO:0000256" key="11">
    <source>
        <dbReference type="SAM" id="SignalP"/>
    </source>
</evidence>
<keyword evidence="5" id="KW-0812">Transmembrane</keyword>
<evidence type="ECO:0000313" key="13">
    <source>
        <dbReference type="EMBL" id="ABE36195.1"/>
    </source>
</evidence>
<proteinExistence type="predicted"/>
<dbReference type="PRINTS" id="PR00184">
    <property type="entry name" value="NEISSPPORIN"/>
</dbReference>
<dbReference type="GO" id="GO:0006811">
    <property type="term" value="P:monoatomic ion transport"/>
    <property type="evidence" value="ECO:0007669"/>
    <property type="project" value="UniProtKB-KW"/>
</dbReference>
<dbReference type="OrthoDB" id="8982743at2"/>
<dbReference type="Gene3D" id="2.40.160.10">
    <property type="entry name" value="Porin"/>
    <property type="match status" value="1"/>
</dbReference>
<keyword evidence="7" id="KW-0406">Ion transport</keyword>
<evidence type="ECO:0000256" key="9">
    <source>
        <dbReference type="ARBA" id="ARBA00023136"/>
    </source>
</evidence>
<dbReference type="InterPro" id="IPR002299">
    <property type="entry name" value="Porin_Neis"/>
</dbReference>
<gene>
    <name evidence="13" type="ORF">Bxe_C0272</name>
</gene>
<evidence type="ECO:0000256" key="5">
    <source>
        <dbReference type="ARBA" id="ARBA00022692"/>
    </source>
</evidence>
<dbReference type="STRING" id="266265.Bxe_C0272"/>
<dbReference type="PANTHER" id="PTHR34501:SF9">
    <property type="entry name" value="MAJOR OUTER MEMBRANE PROTEIN P.IA"/>
    <property type="match status" value="1"/>
</dbReference>
<evidence type="ECO:0000256" key="10">
    <source>
        <dbReference type="ARBA" id="ARBA00023237"/>
    </source>
</evidence>
<feature type="domain" description="Porin" evidence="12">
    <location>
        <begin position="11"/>
        <end position="346"/>
    </location>
</feature>
<dbReference type="Proteomes" id="UP000001817">
    <property type="component" value="Chromosome 3"/>
</dbReference>
<sequence>MRKIVCLSVFAAAVFGAPSAYAQNSVTLYGVIDVGINWQSNAGGKHLFSMVDGMAGANRFGLRGTEDLGGGWKTVFVLENGFYAINGATQFTGMFGRQAYVGLSNAQYGMLTLGRQYDSLVDTLQQYSIVVKLGGAMFFHPGDVDNIGDSHRVNNAIKYTFKRGPLTATALYSMGGVAGQSGRNQIWSAGVNYAGPSFSLGAAYLDVRNPNVSFFPVNNVGASASLDNIGPKPVFSGYASAATYRVIGLGGHYVFDPVTFGIVYTNVRFGGLGDTSSGPNPLGYTGSAIFNGVEVSADYRLSRSLSAGVAYDYTRNNGASGKGAATYNSVMGGVDYSLSKRTDVYLVGIWQSMTGVDSAGGSEAQASLFSPSSNGREAIIRVAMCHRF</sequence>
<feature type="chain" id="PRO_5004182360" evidence="11">
    <location>
        <begin position="23"/>
        <end position="388"/>
    </location>
</feature>
<keyword evidence="4" id="KW-1134">Transmembrane beta strand</keyword>
<keyword evidence="9" id="KW-0472">Membrane</keyword>
<dbReference type="KEGG" id="bxb:DR64_8161"/>
<name>Q13I94_PARXL</name>
<accession>Q13I94</accession>
<dbReference type="InterPro" id="IPR023614">
    <property type="entry name" value="Porin_dom_sf"/>
</dbReference>
<keyword evidence="8" id="KW-0626">Porin</keyword>
<evidence type="ECO:0000256" key="6">
    <source>
        <dbReference type="ARBA" id="ARBA00022729"/>
    </source>
</evidence>
<keyword evidence="14" id="KW-1185">Reference proteome</keyword>
<dbReference type="EMBL" id="CP000272">
    <property type="protein sequence ID" value="ABE36195.1"/>
    <property type="molecule type" value="Genomic_DNA"/>
</dbReference>
<evidence type="ECO:0000256" key="4">
    <source>
        <dbReference type="ARBA" id="ARBA00022452"/>
    </source>
</evidence>
<keyword evidence="6 11" id="KW-0732">Signal</keyword>
<organism evidence="13 14">
    <name type="scientific">Paraburkholderia xenovorans (strain LB400)</name>
    <dbReference type="NCBI Taxonomy" id="266265"/>
    <lineage>
        <taxon>Bacteria</taxon>
        <taxon>Pseudomonadati</taxon>
        <taxon>Pseudomonadota</taxon>
        <taxon>Betaproteobacteria</taxon>
        <taxon>Burkholderiales</taxon>
        <taxon>Burkholderiaceae</taxon>
        <taxon>Paraburkholderia</taxon>
    </lineage>
</organism>
<protein>
    <submittedName>
        <fullName evidence="13">Outer membrane porin, OmpC family</fullName>
    </submittedName>
</protein>
<evidence type="ECO:0000256" key="1">
    <source>
        <dbReference type="ARBA" id="ARBA00004571"/>
    </source>
</evidence>
<evidence type="ECO:0000256" key="7">
    <source>
        <dbReference type="ARBA" id="ARBA00023065"/>
    </source>
</evidence>
<evidence type="ECO:0000313" key="14">
    <source>
        <dbReference type="Proteomes" id="UP000001817"/>
    </source>
</evidence>
<evidence type="ECO:0000259" key="12">
    <source>
        <dbReference type="Pfam" id="PF13609"/>
    </source>
</evidence>
<dbReference type="GO" id="GO:0046930">
    <property type="term" value="C:pore complex"/>
    <property type="evidence" value="ECO:0007669"/>
    <property type="project" value="UniProtKB-KW"/>
</dbReference>
<dbReference type="CDD" id="cd00342">
    <property type="entry name" value="gram_neg_porins"/>
    <property type="match status" value="1"/>
</dbReference>
<dbReference type="SUPFAM" id="SSF56935">
    <property type="entry name" value="Porins"/>
    <property type="match status" value="1"/>
</dbReference>
<dbReference type="PANTHER" id="PTHR34501">
    <property type="entry name" value="PROTEIN YDDL-RELATED"/>
    <property type="match status" value="1"/>
</dbReference>